<evidence type="ECO:0000313" key="3">
    <source>
        <dbReference type="Proteomes" id="UP000290527"/>
    </source>
</evidence>
<dbReference type="AlphaFoldDB" id="A0A401HQC5"/>
<accession>A0A401HQC5</accession>
<gene>
    <name evidence="2" type="ORF">MHHB_P0635</name>
</gene>
<dbReference type="RefSeq" id="WP_131007184.1">
    <property type="nucleotide sequence ID" value="NZ_BFAX01000003.1"/>
</dbReference>
<dbReference type="OrthoDB" id="66053at2157"/>
<evidence type="ECO:0000313" key="2">
    <source>
        <dbReference type="EMBL" id="GBF36405.1"/>
    </source>
</evidence>
<proteinExistence type="predicted"/>
<comment type="caution">
    <text evidence="2">The sequence shown here is derived from an EMBL/GenBank/DDBJ whole genome shotgun (WGS) entry which is preliminary data.</text>
</comment>
<feature type="coiled-coil region" evidence="1">
    <location>
        <begin position="63"/>
        <end position="90"/>
    </location>
</feature>
<reference evidence="2 3" key="1">
    <citation type="journal article" date="2019" name="Int. J. Syst. Evol. Microbiol.">
        <title>Methanofervidicoccus abyssi gen. nov., sp. nov., a hydrogenotrophic methanogen, isolated from a hydrothermal vent chimney in the Mid-Cayman Spreading Center, the Caribbean Sea.</title>
        <authorList>
            <person name="Sakai S."/>
            <person name="Takaki Y."/>
            <person name="Miyazaki M."/>
            <person name="Ogawara M."/>
            <person name="Yanagawa K."/>
            <person name="Miyazaki J."/>
            <person name="Takai K."/>
        </authorList>
    </citation>
    <scope>NUCLEOTIDE SEQUENCE [LARGE SCALE GENOMIC DNA]</scope>
    <source>
        <strain evidence="2 3">HHB</strain>
    </source>
</reference>
<dbReference type="Proteomes" id="UP000290527">
    <property type="component" value="Unassembled WGS sequence"/>
</dbReference>
<dbReference type="EMBL" id="BFAX01000003">
    <property type="protein sequence ID" value="GBF36405.1"/>
    <property type="molecule type" value="Genomic_DNA"/>
</dbReference>
<keyword evidence="3" id="KW-1185">Reference proteome</keyword>
<keyword evidence="1" id="KW-0175">Coiled coil</keyword>
<evidence type="ECO:0000256" key="1">
    <source>
        <dbReference type="SAM" id="Coils"/>
    </source>
</evidence>
<evidence type="ECO:0008006" key="4">
    <source>
        <dbReference type="Google" id="ProtNLM"/>
    </source>
</evidence>
<protein>
    <recommendedName>
        <fullName evidence="4">DUF5320 domain-containing protein</fullName>
    </recommendedName>
</protein>
<sequence length="90" mass="11287">MFGWRFFRGMHRHFLFPRISGRFRYVGPCRCGFGPHAFYVDERGRLVHAWDLFFEDISEEDRERYLRERIKYLKEELKILEEELRNIKRE</sequence>
<organism evidence="2 3">
    <name type="scientific">Methanofervidicoccus abyssi</name>
    <dbReference type="NCBI Taxonomy" id="2082189"/>
    <lineage>
        <taxon>Archaea</taxon>
        <taxon>Methanobacteriati</taxon>
        <taxon>Methanobacteriota</taxon>
        <taxon>Methanomada group</taxon>
        <taxon>Methanococci</taxon>
        <taxon>Methanococcales</taxon>
        <taxon>Methanofervidicoccus</taxon>
    </lineage>
</organism>
<name>A0A401HQC5_9EURY</name>